<dbReference type="Gene3D" id="2.170.120.40">
    <property type="entry name" value="YbbR-like domain"/>
    <property type="match status" value="2"/>
</dbReference>
<organism evidence="1 2">
    <name type="scientific">Apilactobacillus xinyiensis</name>
    <dbReference type="NCBI Taxonomy" id="2841032"/>
    <lineage>
        <taxon>Bacteria</taxon>
        <taxon>Bacillati</taxon>
        <taxon>Bacillota</taxon>
        <taxon>Bacilli</taxon>
        <taxon>Lactobacillales</taxon>
        <taxon>Lactobacillaceae</taxon>
        <taxon>Apilactobacillus</taxon>
    </lineage>
</organism>
<keyword evidence="2" id="KW-1185">Reference proteome</keyword>
<dbReference type="PANTHER" id="PTHR37804:SF1">
    <property type="entry name" value="CDAA REGULATORY PROTEIN CDAR"/>
    <property type="match status" value="1"/>
</dbReference>
<dbReference type="Gene3D" id="2.170.120.30">
    <property type="match status" value="1"/>
</dbReference>
<dbReference type="PANTHER" id="PTHR37804">
    <property type="entry name" value="CDAA REGULATORY PROTEIN CDAR"/>
    <property type="match status" value="1"/>
</dbReference>
<evidence type="ECO:0000313" key="1">
    <source>
        <dbReference type="EMBL" id="MCK8623920.1"/>
    </source>
</evidence>
<evidence type="ECO:0000313" key="2">
    <source>
        <dbReference type="Proteomes" id="UP001522905"/>
    </source>
</evidence>
<dbReference type="InterPro" id="IPR053154">
    <property type="entry name" value="c-di-AMP_regulator"/>
</dbReference>
<dbReference type="InterPro" id="IPR012505">
    <property type="entry name" value="YbbR"/>
</dbReference>
<sequence length="321" mass="35284">MNKFFNSPWFYRLLALVFALLLFLYVNQSKFLNGSYNQNYTDSKITQLSSNKHETISVPLQLNLNSNKYFVTGYPEKVSVKLSGPAALVITTVNTQNFKVYANLSNLKVGKHRVKLYEEGLNNEIKYSINPAYINVEVQKRSTKTFSVHAKFDKKNIADGYHAGTPILGTQSVKATGAENEINKISSVVARLSIPQNAKETVSASAIVEALDSDGKTVNVILTPSTTAVDLPISSGNNKKVSLKFKAEHTDSNKTYSISSDVSSVKVFGSEKQLSGIKDITVPIDVADVKSDTSKTVQLSKLLDGYNGFDPEKVKININVK</sequence>
<dbReference type="EMBL" id="JAJIAO010000001">
    <property type="protein sequence ID" value="MCK8623920.1"/>
    <property type="molecule type" value="Genomic_DNA"/>
</dbReference>
<reference evidence="1 2" key="1">
    <citation type="submission" date="2021-11" db="EMBL/GenBank/DDBJ databases">
        <title>Comparative genomics of bee honey and flower isolates.</title>
        <authorList>
            <person name="Bechtner J.D."/>
            <person name="Gallus M.K."/>
            <person name="Ehrmann M."/>
        </authorList>
    </citation>
    <scope>NUCLEOTIDE SEQUENCE [LARGE SCALE GENOMIC DNA]</scope>
    <source>
        <strain evidence="1 2">M161</strain>
    </source>
</reference>
<dbReference type="Pfam" id="PF07949">
    <property type="entry name" value="YbbR"/>
    <property type="match status" value="2"/>
</dbReference>
<proteinExistence type="predicted"/>
<protein>
    <submittedName>
        <fullName evidence="1">Cell surface protein</fullName>
    </submittedName>
</protein>
<comment type="caution">
    <text evidence="1">The sequence shown here is derived from an EMBL/GenBank/DDBJ whole genome shotgun (WGS) entry which is preliminary data.</text>
</comment>
<accession>A0ABT0HZB2</accession>
<dbReference type="RefSeq" id="WP_220727892.1">
    <property type="nucleotide sequence ID" value="NZ_BPLL01000005.1"/>
</dbReference>
<name>A0ABT0HZB2_9LACO</name>
<dbReference type="Proteomes" id="UP001522905">
    <property type="component" value="Unassembled WGS sequence"/>
</dbReference>
<gene>
    <name evidence="1" type="ORF">LNP07_00070</name>
</gene>